<dbReference type="EMBL" id="SFAP01000067">
    <property type="protein sequence ID" value="TRV27248.1"/>
    <property type="molecule type" value="Genomic_DNA"/>
</dbReference>
<evidence type="ECO:0000259" key="1">
    <source>
        <dbReference type="Pfam" id="PF19889"/>
    </source>
</evidence>
<evidence type="ECO:0000313" key="3">
    <source>
        <dbReference type="Proteomes" id="UP000318616"/>
    </source>
</evidence>
<gene>
    <name evidence="2" type="ORF">EWV88_05165</name>
</gene>
<dbReference type="Pfam" id="PF19889">
    <property type="entry name" value="DUF6362"/>
    <property type="match status" value="1"/>
</dbReference>
<evidence type="ECO:0000313" key="2">
    <source>
        <dbReference type="EMBL" id="TRV27248.1"/>
    </source>
</evidence>
<comment type="caution">
    <text evidence="2">The sequence shown here is derived from an EMBL/GenBank/DDBJ whole genome shotgun (WGS) entry which is preliminary data.</text>
</comment>
<dbReference type="InterPro" id="IPR045942">
    <property type="entry name" value="DUF6362"/>
</dbReference>
<protein>
    <submittedName>
        <fullName evidence="2">Helix-turn-helix domain-containing protein</fullName>
    </submittedName>
</protein>
<organism evidence="2 3">
    <name type="scientific">Microcystis wesenbergii Mw_MB_S_20031200_S109D</name>
    <dbReference type="NCBI Taxonomy" id="2486241"/>
    <lineage>
        <taxon>Bacteria</taxon>
        <taxon>Bacillati</taxon>
        <taxon>Cyanobacteriota</taxon>
        <taxon>Cyanophyceae</taxon>
        <taxon>Oscillatoriophycideae</taxon>
        <taxon>Chroococcales</taxon>
        <taxon>Microcystaceae</taxon>
        <taxon>Microcystis</taxon>
    </lineage>
</organism>
<dbReference type="AlphaFoldDB" id="A0A552M455"/>
<dbReference type="Proteomes" id="UP000318616">
    <property type="component" value="Unassembled WGS sequence"/>
</dbReference>
<feature type="domain" description="DUF6362" evidence="1">
    <location>
        <begin position="25"/>
        <end position="120"/>
    </location>
</feature>
<reference evidence="2 3" key="1">
    <citation type="submission" date="2019-01" db="EMBL/GenBank/DDBJ databases">
        <title>Coherence of Microcystis species and biogeography revealed through population genomics.</title>
        <authorList>
            <person name="Perez-Carrascal O.M."/>
            <person name="Terrat Y."/>
            <person name="Giani A."/>
            <person name="Fortin N."/>
            <person name="Tromas N."/>
            <person name="Shapiro B.J."/>
        </authorList>
    </citation>
    <scope>NUCLEOTIDE SEQUENCE [LARGE SCALE GENOMIC DNA]</scope>
    <source>
        <strain evidence="2">Mw_MB_S_20031200_S109D</strain>
    </source>
</reference>
<name>A0A552M455_9CHRO</name>
<proteinExistence type="predicted"/>
<accession>A0A552M455</accession>
<sequence length="131" mass="15563">MNGSTLTWTNDDVTDWLIEAAHTAHRLPPVRVQGYFNVWPAFVRTDYERMASDDSPAYRFPPSPAEIERMLVVMQWMQCLTVEQRKLVWMRAERWRWHEIGKRFGVAPRTAQRRWETAIGLVTAHLTHRDR</sequence>